<protein>
    <submittedName>
        <fullName evidence="2">Uncharacterized protein</fullName>
    </submittedName>
</protein>
<sequence length="236" mass="27033">MGGPRARRKWKPLKYHLCYTNAFPLIYLHVTSWRRRRQTEHGGEGRSSVSFLGPGAAGGGRNYALALSSLLIKAPTCLPTFSGAARRDAARRCTRRRRRRRRRFSTPESERFPSDEKQGVKDLECCLKRTTKLHPMVSIKCLRMEPSASPYMNSRQTTCEAFTAVMELGIRKSKKKRRIRKTKKLWSRGTESKCGDNVSDLYSKTYELDSETLYGLYVNKEKLFGSAPDVINSVRM</sequence>
<feature type="compositionally biased region" description="Basic residues" evidence="1">
    <location>
        <begin position="92"/>
        <end position="104"/>
    </location>
</feature>
<evidence type="ECO:0000313" key="2">
    <source>
        <dbReference type="EMBL" id="GBP43943.1"/>
    </source>
</evidence>
<reference evidence="2 3" key="1">
    <citation type="journal article" date="2019" name="Commun. Biol.">
        <title>The bagworm genome reveals a unique fibroin gene that provides high tensile strength.</title>
        <authorList>
            <person name="Kono N."/>
            <person name="Nakamura H."/>
            <person name="Ohtoshi R."/>
            <person name="Tomita M."/>
            <person name="Numata K."/>
            <person name="Arakawa K."/>
        </authorList>
    </citation>
    <scope>NUCLEOTIDE SEQUENCE [LARGE SCALE GENOMIC DNA]</scope>
</reference>
<keyword evidence="3" id="KW-1185">Reference proteome</keyword>
<dbReference type="AlphaFoldDB" id="A0A4C1VYR4"/>
<dbReference type="Proteomes" id="UP000299102">
    <property type="component" value="Unassembled WGS sequence"/>
</dbReference>
<evidence type="ECO:0000313" key="3">
    <source>
        <dbReference type="Proteomes" id="UP000299102"/>
    </source>
</evidence>
<gene>
    <name evidence="2" type="ORF">EVAR_41800_1</name>
</gene>
<dbReference type="EMBL" id="BGZK01000444">
    <property type="protein sequence ID" value="GBP43943.1"/>
    <property type="molecule type" value="Genomic_DNA"/>
</dbReference>
<comment type="caution">
    <text evidence="2">The sequence shown here is derived from an EMBL/GenBank/DDBJ whole genome shotgun (WGS) entry which is preliminary data.</text>
</comment>
<name>A0A4C1VYR4_EUMVA</name>
<accession>A0A4C1VYR4</accession>
<proteinExistence type="predicted"/>
<feature type="region of interest" description="Disordered" evidence="1">
    <location>
        <begin position="88"/>
        <end position="115"/>
    </location>
</feature>
<evidence type="ECO:0000256" key="1">
    <source>
        <dbReference type="SAM" id="MobiDB-lite"/>
    </source>
</evidence>
<organism evidence="2 3">
    <name type="scientific">Eumeta variegata</name>
    <name type="common">Bagworm moth</name>
    <name type="synonym">Eumeta japonica</name>
    <dbReference type="NCBI Taxonomy" id="151549"/>
    <lineage>
        <taxon>Eukaryota</taxon>
        <taxon>Metazoa</taxon>
        <taxon>Ecdysozoa</taxon>
        <taxon>Arthropoda</taxon>
        <taxon>Hexapoda</taxon>
        <taxon>Insecta</taxon>
        <taxon>Pterygota</taxon>
        <taxon>Neoptera</taxon>
        <taxon>Endopterygota</taxon>
        <taxon>Lepidoptera</taxon>
        <taxon>Glossata</taxon>
        <taxon>Ditrysia</taxon>
        <taxon>Tineoidea</taxon>
        <taxon>Psychidae</taxon>
        <taxon>Oiketicinae</taxon>
        <taxon>Eumeta</taxon>
    </lineage>
</organism>